<dbReference type="SUPFAM" id="SSF52540">
    <property type="entry name" value="P-loop containing nucleoside triphosphate hydrolases"/>
    <property type="match status" value="1"/>
</dbReference>
<dbReference type="PANTHER" id="PTHR37816:SF1">
    <property type="entry name" value="TOXIN"/>
    <property type="match status" value="1"/>
</dbReference>
<dbReference type="GO" id="GO:0016301">
    <property type="term" value="F:kinase activity"/>
    <property type="evidence" value="ECO:0007669"/>
    <property type="project" value="UniProtKB-KW"/>
</dbReference>
<comment type="caution">
    <text evidence="1">The sequence shown here is derived from an EMBL/GenBank/DDBJ whole genome shotgun (WGS) entry which is preliminary data.</text>
</comment>
<dbReference type="Gene3D" id="3.40.50.300">
    <property type="entry name" value="P-loop containing nucleotide triphosphate hydrolases"/>
    <property type="match status" value="1"/>
</dbReference>
<evidence type="ECO:0000313" key="2">
    <source>
        <dbReference type="Proteomes" id="UP000622552"/>
    </source>
</evidence>
<dbReference type="InterPro" id="IPR052922">
    <property type="entry name" value="Cytidylate_Kinase-2"/>
</dbReference>
<keyword evidence="1" id="KW-0418">Kinase</keyword>
<protein>
    <submittedName>
        <fullName evidence="1">Adenylate kinase family enzyme</fullName>
    </submittedName>
</protein>
<evidence type="ECO:0000313" key="1">
    <source>
        <dbReference type="EMBL" id="MBG6136245.1"/>
    </source>
</evidence>
<dbReference type="InterPro" id="IPR027417">
    <property type="entry name" value="P-loop_NTPase"/>
</dbReference>
<dbReference type="AlphaFoldDB" id="A0A8J7KFI8"/>
<sequence length="160" mass="18498">MTGNAGSGKSTLSRQLAAGLDLPWFGLDQIVWQERWRKTPEVERDSRIADLIAQESWVVDGVSDQVLRAADAVVFLDVPRYRCYGRAARRNVRYLFSSRPELPDHCPEILIIPRLVKIIWRFPRHVRPRILAGRAEYGQDRTFIHVRSQIEPGQILARLR</sequence>
<organism evidence="1 2">
    <name type="scientific">Longispora fulva</name>
    <dbReference type="NCBI Taxonomy" id="619741"/>
    <lineage>
        <taxon>Bacteria</taxon>
        <taxon>Bacillati</taxon>
        <taxon>Actinomycetota</taxon>
        <taxon>Actinomycetes</taxon>
        <taxon>Micromonosporales</taxon>
        <taxon>Micromonosporaceae</taxon>
        <taxon>Longispora</taxon>
    </lineage>
</organism>
<name>A0A8J7KFI8_9ACTN</name>
<gene>
    <name evidence="1" type="ORF">IW245_002439</name>
</gene>
<dbReference type="PANTHER" id="PTHR37816">
    <property type="entry name" value="YALI0E33011P"/>
    <property type="match status" value="1"/>
</dbReference>
<accession>A0A8J7KFI8</accession>
<reference evidence="1" key="1">
    <citation type="submission" date="2020-11" db="EMBL/GenBank/DDBJ databases">
        <title>Sequencing the genomes of 1000 actinobacteria strains.</title>
        <authorList>
            <person name="Klenk H.-P."/>
        </authorList>
    </citation>
    <scope>NUCLEOTIDE SEQUENCE</scope>
    <source>
        <strain evidence="1">DSM 45356</strain>
    </source>
</reference>
<proteinExistence type="predicted"/>
<dbReference type="RefSeq" id="WP_197003246.1">
    <property type="nucleotide sequence ID" value="NZ_JADOUF010000001.1"/>
</dbReference>
<keyword evidence="2" id="KW-1185">Reference proteome</keyword>
<keyword evidence="1" id="KW-0808">Transferase</keyword>
<dbReference type="EMBL" id="JADOUF010000001">
    <property type="protein sequence ID" value="MBG6136245.1"/>
    <property type="molecule type" value="Genomic_DNA"/>
</dbReference>
<dbReference type="Proteomes" id="UP000622552">
    <property type="component" value="Unassembled WGS sequence"/>
</dbReference>